<evidence type="ECO:0000256" key="4">
    <source>
        <dbReference type="SAM" id="MobiDB-lite"/>
    </source>
</evidence>
<accession>A0A0L7KNQ2</accession>
<gene>
    <name evidence="6" type="ORF">OBRU01_23967</name>
</gene>
<dbReference type="STRING" id="104452.A0A0L7KNQ2"/>
<evidence type="ECO:0000256" key="1">
    <source>
        <dbReference type="ARBA" id="ARBA00022499"/>
    </source>
</evidence>
<keyword evidence="1" id="KW-1017">Isopeptide bond</keyword>
<evidence type="ECO:0000259" key="5">
    <source>
        <dbReference type="Pfam" id="PF12012"/>
    </source>
</evidence>
<reference evidence="6 7" key="1">
    <citation type="journal article" date="2015" name="Genome Biol. Evol.">
        <title>The genome of winter moth (Operophtera brumata) provides a genomic perspective on sexual dimorphism and phenology.</title>
        <authorList>
            <person name="Derks M.F."/>
            <person name="Smit S."/>
            <person name="Salis L."/>
            <person name="Schijlen E."/>
            <person name="Bossers A."/>
            <person name="Mateman C."/>
            <person name="Pijl A.S."/>
            <person name="de Ridder D."/>
            <person name="Groenen M.A."/>
            <person name="Visser M.E."/>
            <person name="Megens H.J."/>
        </authorList>
    </citation>
    <scope>NUCLEOTIDE SEQUENCE [LARGE SCALE GENOMIC DNA]</scope>
    <source>
        <strain evidence="6">WM2013NL</strain>
        <tissue evidence="6">Head and thorax</tissue>
    </source>
</reference>
<comment type="caution">
    <text evidence="6">The sequence shown here is derived from an EMBL/GenBank/DDBJ whole genome shotgun (WGS) entry which is preliminary data.</text>
</comment>
<dbReference type="EMBL" id="JTDY01008365">
    <property type="protein sequence ID" value="KOB64599.1"/>
    <property type="molecule type" value="Genomic_DNA"/>
</dbReference>
<dbReference type="PANTHER" id="PTHR45736">
    <property type="entry name" value="ZINC FINGER MYM-TYPE PROTEIN"/>
    <property type="match status" value="1"/>
</dbReference>
<keyword evidence="2" id="KW-0597">Phosphoprotein</keyword>
<keyword evidence="3" id="KW-0832">Ubl conjugation</keyword>
<keyword evidence="7" id="KW-1185">Reference proteome</keyword>
<evidence type="ECO:0000256" key="2">
    <source>
        <dbReference type="ARBA" id="ARBA00022553"/>
    </source>
</evidence>
<evidence type="ECO:0000313" key="6">
    <source>
        <dbReference type="EMBL" id="KOB64599.1"/>
    </source>
</evidence>
<protein>
    <submittedName>
        <fullName evidence="6">WOC protein</fullName>
    </submittedName>
</protein>
<sequence>TVEEHMQLSFSHIMKHWKRNPNQPGQAKIPEANSRKKKVYEQQENEENPLRCPVKLYEFYISKCPESVRTRNDVFYLQPERSCVPDSPVWYSTQPLSRVALAKMLHRVKMSCVPDSPVWYSTQPLSRVALAKMLHRVKMVKEINIALLTS</sequence>
<feature type="domain" description="ZMYM2-like/QRICH1 C-terminal" evidence="5">
    <location>
        <begin position="1"/>
        <end position="109"/>
    </location>
</feature>
<dbReference type="Pfam" id="PF12012">
    <property type="entry name" value="DUF3504"/>
    <property type="match status" value="1"/>
</dbReference>
<feature type="non-terminal residue" evidence="6">
    <location>
        <position position="1"/>
    </location>
</feature>
<dbReference type="AlphaFoldDB" id="A0A0L7KNQ2"/>
<proteinExistence type="predicted"/>
<evidence type="ECO:0000313" key="7">
    <source>
        <dbReference type="Proteomes" id="UP000037510"/>
    </source>
</evidence>
<name>A0A0L7KNQ2_OPEBR</name>
<dbReference type="PANTHER" id="PTHR45736:SF1">
    <property type="entry name" value="WITHOUT CHILDREN, ISOFORM B"/>
    <property type="match status" value="1"/>
</dbReference>
<dbReference type="Proteomes" id="UP000037510">
    <property type="component" value="Unassembled WGS sequence"/>
</dbReference>
<dbReference type="InterPro" id="IPR051284">
    <property type="entry name" value="ZnF_MYMT-QRICH1"/>
</dbReference>
<feature type="region of interest" description="Disordered" evidence="4">
    <location>
        <begin position="17"/>
        <end position="44"/>
    </location>
</feature>
<organism evidence="6 7">
    <name type="scientific">Operophtera brumata</name>
    <name type="common">Winter moth</name>
    <name type="synonym">Phalaena brumata</name>
    <dbReference type="NCBI Taxonomy" id="104452"/>
    <lineage>
        <taxon>Eukaryota</taxon>
        <taxon>Metazoa</taxon>
        <taxon>Ecdysozoa</taxon>
        <taxon>Arthropoda</taxon>
        <taxon>Hexapoda</taxon>
        <taxon>Insecta</taxon>
        <taxon>Pterygota</taxon>
        <taxon>Neoptera</taxon>
        <taxon>Endopterygota</taxon>
        <taxon>Lepidoptera</taxon>
        <taxon>Glossata</taxon>
        <taxon>Ditrysia</taxon>
        <taxon>Geometroidea</taxon>
        <taxon>Geometridae</taxon>
        <taxon>Larentiinae</taxon>
        <taxon>Operophtera</taxon>
    </lineage>
</organism>
<evidence type="ECO:0000256" key="3">
    <source>
        <dbReference type="ARBA" id="ARBA00022843"/>
    </source>
</evidence>
<dbReference type="InterPro" id="IPR021893">
    <property type="entry name" value="ZMYM2-like_C"/>
</dbReference>